<dbReference type="Pfam" id="PF02879">
    <property type="entry name" value="PGM_PMM_II"/>
    <property type="match status" value="1"/>
</dbReference>
<keyword evidence="3" id="KW-0597">Phosphoprotein</keyword>
<dbReference type="InterPro" id="IPR005845">
    <property type="entry name" value="A-D-PHexomutase_a/b/a-II"/>
</dbReference>
<dbReference type="CDD" id="cd05801">
    <property type="entry name" value="PGM_like3"/>
    <property type="match status" value="1"/>
</dbReference>
<gene>
    <name evidence="13" type="ordered locus">Ping_0879</name>
</gene>
<proteinExistence type="inferred from homology"/>
<dbReference type="EMBL" id="CP000510">
    <property type="protein sequence ID" value="ABM02721.1"/>
    <property type="molecule type" value="Genomic_DNA"/>
</dbReference>
<evidence type="ECO:0000256" key="8">
    <source>
        <dbReference type="RuleBase" id="RU004326"/>
    </source>
</evidence>
<dbReference type="InterPro" id="IPR016055">
    <property type="entry name" value="A-D-PHexomutase_a/b/a-I/II/III"/>
</dbReference>
<evidence type="ECO:0000256" key="4">
    <source>
        <dbReference type="ARBA" id="ARBA00022723"/>
    </source>
</evidence>
<evidence type="ECO:0000259" key="12">
    <source>
        <dbReference type="Pfam" id="PF02880"/>
    </source>
</evidence>
<accession>A1STA6</accession>
<dbReference type="InterPro" id="IPR005852">
    <property type="entry name" value="PGM_a-D-Glc-sp"/>
</dbReference>
<dbReference type="Gene3D" id="3.40.120.10">
    <property type="entry name" value="Alpha-D-Glucose-1,6-Bisphosphate, subunit A, domain 3"/>
    <property type="match status" value="3"/>
</dbReference>
<evidence type="ECO:0000256" key="5">
    <source>
        <dbReference type="ARBA" id="ARBA00022842"/>
    </source>
</evidence>
<feature type="domain" description="Alpha-D-phosphohexomutase alpha/beta/alpha" evidence="12">
    <location>
        <begin position="322"/>
        <end position="441"/>
    </location>
</feature>
<dbReference type="STRING" id="357804.Ping_0879"/>
<evidence type="ECO:0000259" key="11">
    <source>
        <dbReference type="Pfam" id="PF02879"/>
    </source>
</evidence>
<dbReference type="GO" id="GO:0006166">
    <property type="term" value="P:purine ribonucleoside salvage"/>
    <property type="evidence" value="ECO:0007669"/>
    <property type="project" value="TreeGrafter"/>
</dbReference>
<dbReference type="GO" id="GO:0004614">
    <property type="term" value="F:phosphoglucomutase activity"/>
    <property type="evidence" value="ECO:0007669"/>
    <property type="project" value="UniProtKB-UniRule"/>
</dbReference>
<dbReference type="AlphaFoldDB" id="A1STA6"/>
<dbReference type="Pfam" id="PF02880">
    <property type="entry name" value="PGM_PMM_III"/>
    <property type="match status" value="1"/>
</dbReference>
<dbReference type="Gene3D" id="3.30.310.50">
    <property type="entry name" value="Alpha-D-phosphohexomutase, C-terminal domain"/>
    <property type="match status" value="1"/>
</dbReference>
<comment type="cofactor">
    <cofactor evidence="1">
        <name>Mg(2+)</name>
        <dbReference type="ChEBI" id="CHEBI:18420"/>
    </cofactor>
</comment>
<dbReference type="SUPFAM" id="SSF55957">
    <property type="entry name" value="Phosphoglucomutase, C-terminal domain"/>
    <property type="match status" value="1"/>
</dbReference>
<evidence type="ECO:0000313" key="13">
    <source>
        <dbReference type="EMBL" id="ABM02721.1"/>
    </source>
</evidence>
<evidence type="ECO:0000313" key="14">
    <source>
        <dbReference type="Proteomes" id="UP000000639"/>
    </source>
</evidence>
<dbReference type="EC" id="5.4.2.2" evidence="7"/>
<evidence type="ECO:0000259" key="9">
    <source>
        <dbReference type="Pfam" id="PF00408"/>
    </source>
</evidence>
<dbReference type="SUPFAM" id="SSF53738">
    <property type="entry name" value="Phosphoglucomutase, first 3 domains"/>
    <property type="match status" value="3"/>
</dbReference>
<keyword evidence="4 8" id="KW-0479">Metal-binding</keyword>
<dbReference type="PANTHER" id="PTHR45745">
    <property type="entry name" value="PHOSPHOMANNOMUTASE 45A"/>
    <property type="match status" value="1"/>
</dbReference>
<evidence type="ECO:0000259" key="10">
    <source>
        <dbReference type="Pfam" id="PF02878"/>
    </source>
</evidence>
<dbReference type="InterPro" id="IPR036900">
    <property type="entry name" value="A-D-PHexomutase_C_sf"/>
</dbReference>
<reference evidence="13 14" key="1">
    <citation type="submission" date="2007-01" db="EMBL/GenBank/DDBJ databases">
        <title>Complete sequence of Psychromonas ingrahamii 37.</title>
        <authorList>
            <consortium name="US DOE Joint Genome Institute"/>
            <person name="Copeland A."/>
            <person name="Lucas S."/>
            <person name="Lapidus A."/>
            <person name="Barry K."/>
            <person name="Detter J.C."/>
            <person name="Glavina del Rio T."/>
            <person name="Hammon N."/>
            <person name="Israni S."/>
            <person name="Dalin E."/>
            <person name="Tice H."/>
            <person name="Pitluck S."/>
            <person name="Thompson L.S."/>
            <person name="Brettin T."/>
            <person name="Bruce D."/>
            <person name="Han C."/>
            <person name="Tapia R."/>
            <person name="Schmutz J."/>
            <person name="Larimer F."/>
            <person name="Land M."/>
            <person name="Hauser L."/>
            <person name="Kyrpides N."/>
            <person name="Ivanova N."/>
            <person name="Staley J."/>
            <person name="Richardson P."/>
        </authorList>
    </citation>
    <scope>NUCLEOTIDE SEQUENCE [LARGE SCALE GENOMIC DNA]</scope>
    <source>
        <strain evidence="13 14">37</strain>
    </source>
</reference>
<dbReference type="eggNOG" id="COG0033">
    <property type="taxonomic scope" value="Bacteria"/>
</dbReference>
<evidence type="ECO:0000256" key="1">
    <source>
        <dbReference type="ARBA" id="ARBA00001946"/>
    </source>
</evidence>
<feature type="domain" description="Alpha-D-phosphohexomutase alpha/beta/alpha" evidence="10">
    <location>
        <begin position="41"/>
        <end position="181"/>
    </location>
</feature>
<dbReference type="InterPro" id="IPR005846">
    <property type="entry name" value="A-D-PHexomutase_a/b/a-III"/>
</dbReference>
<dbReference type="GO" id="GO:0000287">
    <property type="term" value="F:magnesium ion binding"/>
    <property type="evidence" value="ECO:0007669"/>
    <property type="project" value="InterPro"/>
</dbReference>
<dbReference type="RefSeq" id="WP_011769284.1">
    <property type="nucleotide sequence ID" value="NC_008709.1"/>
</dbReference>
<dbReference type="HOGENOM" id="CLU_016950_8_1_6"/>
<evidence type="ECO:0000256" key="7">
    <source>
        <dbReference type="NCBIfam" id="TIGR01132"/>
    </source>
</evidence>
<keyword evidence="5 8" id="KW-0460">Magnesium</keyword>
<dbReference type="Pfam" id="PF00408">
    <property type="entry name" value="PGM_PMM_IV"/>
    <property type="match status" value="1"/>
</dbReference>
<dbReference type="NCBIfam" id="TIGR01132">
    <property type="entry name" value="pgm"/>
    <property type="match status" value="1"/>
</dbReference>
<evidence type="ECO:0000256" key="3">
    <source>
        <dbReference type="ARBA" id="ARBA00022553"/>
    </source>
</evidence>
<dbReference type="InterPro" id="IPR016066">
    <property type="entry name" value="A-D-PHexomutase_CS"/>
</dbReference>
<dbReference type="InterPro" id="IPR005843">
    <property type="entry name" value="A-D-PHexomutase_C"/>
</dbReference>
<protein>
    <recommendedName>
        <fullName evidence="7">Phosphoglucomutase</fullName>
        <ecNumber evidence="7">5.4.2.2</ecNumber>
    </recommendedName>
</protein>
<feature type="domain" description="Alpha-D-phosphohexomutase alpha/beta/alpha" evidence="11">
    <location>
        <begin position="211"/>
        <end position="316"/>
    </location>
</feature>
<sequence>MAIHPRAGQPAQVQDLVNIPKLISAYYINLPDVSVASEQVAFGTSGHRGSSFNNAFTELHILAISQALAEYRIQQGYTGPLFIGKDTHALSEPAFVSAVQVLVANNIKVIVQAGGGYTPTPVISHAILQYNKANPDNLADGIVITPSHNPPEDGGFKYNPPNGGPADSDVTKIIQDRANEILNDNFDDIEQWDFSEAMASDLVEEYDYIQPYVDDLKNVLDLDAIAKAGIKIGVDTLGGSGVAYWPVIAKTYGLNIEVVNDRVDPTFSFMTLDKDGKIRMDCSSPYAMAGLIKLKDKFDVAIANDPDYDRHGIVTKSSGLLNPNHYLAVAINYLFTHRTGWSENAKVGKTLVSSSMIDRVVAQLGRQMSEVPVGFKWFVDGLFDGSFGFGGEESAGASFLRKDGTVWTTDKDGIILALLAAEIIAVTGRDPGEHYAEFTEKFGSPVYTRFDAPASAEQKKVLANLTADMVEAETLAGEKITAKLTHASGNGAAIGGLKVTTENGWFAARPSGTENIYKIYSESFIGEEHIALIQKEAQVIVAQAFAKAGL</sequence>
<dbReference type="Pfam" id="PF02878">
    <property type="entry name" value="PGM_PMM_I"/>
    <property type="match status" value="1"/>
</dbReference>
<dbReference type="GO" id="GO:0008973">
    <property type="term" value="F:phosphopentomutase activity"/>
    <property type="evidence" value="ECO:0007669"/>
    <property type="project" value="TreeGrafter"/>
</dbReference>
<evidence type="ECO:0000256" key="2">
    <source>
        <dbReference type="ARBA" id="ARBA00010231"/>
    </source>
</evidence>
<feature type="domain" description="Alpha-D-phosphohexomutase C-terminal" evidence="9">
    <location>
        <begin position="491"/>
        <end position="536"/>
    </location>
</feature>
<dbReference type="KEGG" id="pin:Ping_0879"/>
<organism evidence="13 14">
    <name type="scientific">Psychromonas ingrahamii (strain DSM 17664 / CCUG 51855 / 37)</name>
    <dbReference type="NCBI Taxonomy" id="357804"/>
    <lineage>
        <taxon>Bacteria</taxon>
        <taxon>Pseudomonadati</taxon>
        <taxon>Pseudomonadota</taxon>
        <taxon>Gammaproteobacteria</taxon>
        <taxon>Alteromonadales</taxon>
        <taxon>Psychromonadaceae</taxon>
        <taxon>Psychromonas</taxon>
    </lineage>
</organism>
<dbReference type="PROSITE" id="PS00710">
    <property type="entry name" value="PGM_PMM"/>
    <property type="match status" value="1"/>
</dbReference>
<comment type="similarity">
    <text evidence="2 8">Belongs to the phosphohexose mutase family.</text>
</comment>
<dbReference type="GO" id="GO:0005975">
    <property type="term" value="P:carbohydrate metabolic process"/>
    <property type="evidence" value="ECO:0007669"/>
    <property type="project" value="UniProtKB-UniRule"/>
</dbReference>
<evidence type="ECO:0000256" key="6">
    <source>
        <dbReference type="ARBA" id="ARBA00023235"/>
    </source>
</evidence>
<dbReference type="InterPro" id="IPR005844">
    <property type="entry name" value="A-D-PHexomutase_a/b/a-I"/>
</dbReference>
<dbReference type="Proteomes" id="UP000000639">
    <property type="component" value="Chromosome"/>
</dbReference>
<keyword evidence="6" id="KW-0413">Isomerase</keyword>
<keyword evidence="14" id="KW-1185">Reference proteome</keyword>
<dbReference type="PANTHER" id="PTHR45745:SF1">
    <property type="entry name" value="PHOSPHOGLUCOMUTASE 2B-RELATED"/>
    <property type="match status" value="1"/>
</dbReference>
<dbReference type="OrthoDB" id="9806956at2"/>
<name>A1STA6_PSYIN</name>